<dbReference type="AlphaFoldDB" id="A0A087S1E5"/>
<accession>A0A087S1E5</accession>
<protein>
    <submittedName>
        <fullName evidence="2">Uncharacterized protein</fullName>
    </submittedName>
</protein>
<gene>
    <name evidence="2" type="ORF">AAA799P11_00538</name>
</gene>
<evidence type="ECO:0000313" key="3">
    <source>
        <dbReference type="Proteomes" id="UP000029387"/>
    </source>
</evidence>
<reference evidence="2 3" key="1">
    <citation type="submission" date="2014-06" db="EMBL/GenBank/DDBJ databases">
        <authorList>
            <person name="Ngugi D.K."/>
            <person name="Blom J."/>
            <person name="Alam I."/>
            <person name="Rashid M."/>
            <person name="Baalawi W."/>
            <person name="Zhang G."/>
            <person name="Hikmawan T."/>
            <person name="Guan Y."/>
            <person name="Antunes A."/>
            <person name="Siam R."/>
            <person name="El-Dorry H."/>
            <person name="Bajic V."/>
            <person name="Stingl U."/>
        </authorList>
    </citation>
    <scope>NUCLEOTIDE SEQUENCE [LARGE SCALE GENOMIC DNA]</scope>
    <source>
        <strain evidence="2">SCGC AAA799-P11</strain>
    </source>
</reference>
<evidence type="ECO:0000256" key="1">
    <source>
        <dbReference type="SAM" id="Phobius"/>
    </source>
</evidence>
<keyword evidence="3" id="KW-1185">Reference proteome</keyword>
<dbReference type="Proteomes" id="UP000029387">
    <property type="component" value="Unassembled WGS sequence"/>
</dbReference>
<evidence type="ECO:0000313" key="2">
    <source>
        <dbReference type="EMBL" id="KFM19549.1"/>
    </source>
</evidence>
<proteinExistence type="predicted"/>
<keyword evidence="1" id="KW-0472">Membrane</keyword>
<name>A0A087S1E5_9ARCH</name>
<dbReference type="EMBL" id="JOSZ01000006">
    <property type="protein sequence ID" value="KFM19549.1"/>
    <property type="molecule type" value="Genomic_DNA"/>
</dbReference>
<keyword evidence="1" id="KW-0812">Transmembrane</keyword>
<comment type="caution">
    <text evidence="2">The sequence shown here is derived from an EMBL/GenBank/DDBJ whole genome shotgun (WGS) entry which is preliminary data.</text>
</comment>
<keyword evidence="1" id="KW-1133">Transmembrane helix</keyword>
<feature type="transmembrane region" description="Helical" evidence="1">
    <location>
        <begin position="7"/>
        <end position="26"/>
    </location>
</feature>
<sequence length="35" mass="3878">MELVNKIIPFGIGIAVIVIVVFSMSMDYSTEPLHL</sequence>
<organism evidence="2 3">
    <name type="scientific">Marine Group I thaumarchaeote SCGC AAA799-P11</name>
    <dbReference type="NCBI Taxonomy" id="1502295"/>
    <lineage>
        <taxon>Archaea</taxon>
        <taxon>Nitrososphaerota</taxon>
        <taxon>Marine Group I</taxon>
    </lineage>
</organism>